<evidence type="ECO:0000313" key="3">
    <source>
        <dbReference type="Proteomes" id="UP000001514"/>
    </source>
</evidence>
<accession>D8QYB3</accession>
<organism evidence="3">
    <name type="scientific">Selaginella moellendorffii</name>
    <name type="common">Spikemoss</name>
    <dbReference type="NCBI Taxonomy" id="88036"/>
    <lineage>
        <taxon>Eukaryota</taxon>
        <taxon>Viridiplantae</taxon>
        <taxon>Streptophyta</taxon>
        <taxon>Embryophyta</taxon>
        <taxon>Tracheophyta</taxon>
        <taxon>Lycopodiopsida</taxon>
        <taxon>Selaginellales</taxon>
        <taxon>Selaginellaceae</taxon>
        <taxon>Selaginella</taxon>
    </lineage>
</organism>
<proteinExistence type="predicted"/>
<feature type="region of interest" description="Disordered" evidence="1">
    <location>
        <begin position="33"/>
        <end position="56"/>
    </location>
</feature>
<dbReference type="EMBL" id="GL377568">
    <property type="protein sequence ID" value="EFJ35583.1"/>
    <property type="molecule type" value="Genomic_DNA"/>
</dbReference>
<sequence length="307" mass="35797">MQAKDHVIQQLQIALRAQLSALERQEKINEDVRQKLMHKEQEKDVVESRDKNGDSIQQLSSDLRTTISDLQLKLDDWKFDKVSNKQPETSQERVHSLEAALQMKEKEFRQQEKCCRELKASLSKKDQLLRLAETTIRSVFSRQEASFEVFEYLKGKMEQDKSFVRKTLADLNNEIVDSKFDICVVVALQITCIHTETIGCSNHAALRSLRKNPDREKVFQGSHKRSRKHCQGGSESISDDDSSRDESPYFWLRARRPQEDLSPLINEIGRLEENWRRTEARMRAEISRRVLSPIGIPNPDEQQQQQH</sequence>
<evidence type="ECO:0000256" key="1">
    <source>
        <dbReference type="SAM" id="MobiDB-lite"/>
    </source>
</evidence>
<evidence type="ECO:0000313" key="2">
    <source>
        <dbReference type="EMBL" id="EFJ35583.1"/>
    </source>
</evidence>
<dbReference type="KEGG" id="smo:SELMODRAFT_405074"/>
<dbReference type="InParanoid" id="D8QYB3"/>
<keyword evidence="3" id="KW-1185">Reference proteome</keyword>
<dbReference type="HOGENOM" id="CLU_907330_0_0_1"/>
<reference evidence="2 3" key="1">
    <citation type="journal article" date="2011" name="Science">
        <title>The Selaginella genome identifies genetic changes associated with the evolution of vascular plants.</title>
        <authorList>
            <person name="Banks J.A."/>
            <person name="Nishiyama T."/>
            <person name="Hasebe M."/>
            <person name="Bowman J.L."/>
            <person name="Gribskov M."/>
            <person name="dePamphilis C."/>
            <person name="Albert V.A."/>
            <person name="Aono N."/>
            <person name="Aoyama T."/>
            <person name="Ambrose B.A."/>
            <person name="Ashton N.W."/>
            <person name="Axtell M.J."/>
            <person name="Barker E."/>
            <person name="Barker M.S."/>
            <person name="Bennetzen J.L."/>
            <person name="Bonawitz N.D."/>
            <person name="Chapple C."/>
            <person name="Cheng C."/>
            <person name="Correa L.G."/>
            <person name="Dacre M."/>
            <person name="DeBarry J."/>
            <person name="Dreyer I."/>
            <person name="Elias M."/>
            <person name="Engstrom E.M."/>
            <person name="Estelle M."/>
            <person name="Feng L."/>
            <person name="Finet C."/>
            <person name="Floyd S.K."/>
            <person name="Frommer W.B."/>
            <person name="Fujita T."/>
            <person name="Gramzow L."/>
            <person name="Gutensohn M."/>
            <person name="Harholt J."/>
            <person name="Hattori M."/>
            <person name="Heyl A."/>
            <person name="Hirai T."/>
            <person name="Hiwatashi Y."/>
            <person name="Ishikawa M."/>
            <person name="Iwata M."/>
            <person name="Karol K.G."/>
            <person name="Koehler B."/>
            <person name="Kolukisaoglu U."/>
            <person name="Kubo M."/>
            <person name="Kurata T."/>
            <person name="Lalonde S."/>
            <person name="Li K."/>
            <person name="Li Y."/>
            <person name="Litt A."/>
            <person name="Lyons E."/>
            <person name="Manning G."/>
            <person name="Maruyama T."/>
            <person name="Michael T.P."/>
            <person name="Mikami K."/>
            <person name="Miyazaki S."/>
            <person name="Morinaga S."/>
            <person name="Murata T."/>
            <person name="Mueller-Roeber B."/>
            <person name="Nelson D.R."/>
            <person name="Obara M."/>
            <person name="Oguri Y."/>
            <person name="Olmstead R.G."/>
            <person name="Onodera N."/>
            <person name="Petersen B.L."/>
            <person name="Pils B."/>
            <person name="Prigge M."/>
            <person name="Rensing S.A."/>
            <person name="Riano-Pachon D.M."/>
            <person name="Roberts A.W."/>
            <person name="Sato Y."/>
            <person name="Scheller H.V."/>
            <person name="Schulz B."/>
            <person name="Schulz C."/>
            <person name="Shakirov E.V."/>
            <person name="Shibagaki N."/>
            <person name="Shinohara N."/>
            <person name="Shippen D.E."/>
            <person name="Soerensen I."/>
            <person name="Sotooka R."/>
            <person name="Sugimoto N."/>
            <person name="Sugita M."/>
            <person name="Sumikawa N."/>
            <person name="Tanurdzic M."/>
            <person name="Theissen G."/>
            <person name="Ulvskov P."/>
            <person name="Wakazuki S."/>
            <person name="Weng J.K."/>
            <person name="Willats W.W."/>
            <person name="Wipf D."/>
            <person name="Wolf P.G."/>
            <person name="Yang L."/>
            <person name="Zimmer A.D."/>
            <person name="Zhu Q."/>
            <person name="Mitros T."/>
            <person name="Hellsten U."/>
            <person name="Loque D."/>
            <person name="Otillar R."/>
            <person name="Salamov A."/>
            <person name="Schmutz J."/>
            <person name="Shapiro H."/>
            <person name="Lindquist E."/>
            <person name="Lucas S."/>
            <person name="Rokhsar D."/>
            <person name="Grigoriev I.V."/>
        </authorList>
    </citation>
    <scope>NUCLEOTIDE SEQUENCE [LARGE SCALE GENOMIC DNA]</scope>
</reference>
<dbReference type="AlphaFoldDB" id="D8QYB3"/>
<dbReference type="Gramene" id="EFJ35583">
    <property type="protein sequence ID" value="EFJ35583"/>
    <property type="gene ID" value="SELMODRAFT_405074"/>
</dbReference>
<feature type="compositionally biased region" description="Basic and acidic residues" evidence="1">
    <location>
        <begin position="33"/>
        <end position="53"/>
    </location>
</feature>
<name>D8QYB3_SELML</name>
<dbReference type="Proteomes" id="UP000001514">
    <property type="component" value="Unassembled WGS sequence"/>
</dbReference>
<gene>
    <name evidence="2" type="ORF">SELMODRAFT_405074</name>
</gene>
<protein>
    <submittedName>
        <fullName evidence="2">Uncharacterized protein</fullName>
    </submittedName>
</protein>
<feature type="region of interest" description="Disordered" evidence="1">
    <location>
        <begin position="211"/>
        <end position="244"/>
    </location>
</feature>